<protein>
    <submittedName>
        <fullName evidence="1">Uncharacterized protein</fullName>
    </submittedName>
</protein>
<gene>
    <name evidence="1" type="ORF">ABID43_003271</name>
</gene>
<reference evidence="1 2" key="1">
    <citation type="submission" date="2024-06" db="EMBL/GenBank/DDBJ databases">
        <title>Genomic Encyclopedia of Type Strains, Phase IV (KMG-IV): sequencing the most valuable type-strain genomes for metagenomic binning, comparative biology and taxonomic classification.</title>
        <authorList>
            <person name="Goeker M."/>
        </authorList>
    </citation>
    <scope>NUCLEOTIDE SEQUENCE [LARGE SCALE GENOMIC DNA]</scope>
    <source>
        <strain evidence="1 2">DSM 21331</strain>
    </source>
</reference>
<organism evidence="1 2">
    <name type="scientific">Methylobacterium goesingense</name>
    <dbReference type="NCBI Taxonomy" id="243690"/>
    <lineage>
        <taxon>Bacteria</taxon>
        <taxon>Pseudomonadati</taxon>
        <taxon>Pseudomonadota</taxon>
        <taxon>Alphaproteobacteria</taxon>
        <taxon>Hyphomicrobiales</taxon>
        <taxon>Methylobacteriaceae</taxon>
        <taxon>Methylobacterium</taxon>
    </lineage>
</organism>
<dbReference type="Proteomes" id="UP001549145">
    <property type="component" value="Unassembled WGS sequence"/>
</dbReference>
<proteinExistence type="predicted"/>
<keyword evidence="2" id="KW-1185">Reference proteome</keyword>
<sequence length="46" mass="4914">MKMTVMVQAFVNARARPIPGDRDMPPTRSGALKATAAIKKTPVMTG</sequence>
<accession>A0ABV2LAH9</accession>
<evidence type="ECO:0000313" key="1">
    <source>
        <dbReference type="EMBL" id="MET3693720.1"/>
    </source>
</evidence>
<comment type="caution">
    <text evidence="1">The sequence shown here is derived from an EMBL/GenBank/DDBJ whole genome shotgun (WGS) entry which is preliminary data.</text>
</comment>
<dbReference type="RefSeq" id="WP_238279083.1">
    <property type="nucleotide sequence ID" value="NZ_BPQL01000049.1"/>
</dbReference>
<dbReference type="EMBL" id="JBEPMM010000009">
    <property type="protein sequence ID" value="MET3693720.1"/>
    <property type="molecule type" value="Genomic_DNA"/>
</dbReference>
<name>A0ABV2LAH9_9HYPH</name>
<evidence type="ECO:0000313" key="2">
    <source>
        <dbReference type="Proteomes" id="UP001549145"/>
    </source>
</evidence>